<feature type="signal peptide" evidence="3">
    <location>
        <begin position="1"/>
        <end position="25"/>
    </location>
</feature>
<dbReference type="RefSeq" id="XP_008276184.1">
    <property type="nucleotide sequence ID" value="XM_008277962.1"/>
</dbReference>
<keyword evidence="2" id="KW-1133">Transmembrane helix</keyword>
<gene>
    <name evidence="6" type="primary">LOC103354548</name>
</gene>
<evidence type="ECO:0000259" key="4">
    <source>
        <dbReference type="PROSITE" id="PS50835"/>
    </source>
</evidence>
<dbReference type="PANTHER" id="PTHR46484:SF8">
    <property type="entry name" value="B-CELL RECEPTOR CD22-LIKE-RELATED"/>
    <property type="match status" value="1"/>
</dbReference>
<protein>
    <submittedName>
        <fullName evidence="6">Sialoadhesin-like isoform X1</fullName>
    </submittedName>
</protein>
<dbReference type="InterPro" id="IPR036179">
    <property type="entry name" value="Ig-like_dom_sf"/>
</dbReference>
<sequence length="464" mass="51741">MPVLLVNIMTSNMLLSLLFISGTLADCPHVALDITVPTSMEALSGSCLQIPCNFTARPGKQFCSQRAMFGVWLKKHISFLTYPDNVIFNSSGSVNPYPMEITGNLSQGNCTTVFSNLTTTHTDKYFFRIENWPFRATADCDPLLMTVKDSPWSPRIDISGELKEKESVTISCSAFTPCPHSPPQLTWNLQQDSHNQIEENTDGTFTSKIQQSITLSDTHDGYNISCSATYPVDEGKHGKTAETQETLHVRYASKETSASISPSGLVSAGSWVNLTCSSRANPPLINFTWFIKTTDGSMEVAKGHFHRFNITGKGVYYCEATNIIGNQMSAEIPLTVEGEQPGGSFQWEPILGGIIGTILLICLIIFAWWLNSMHQTQQQSQTGEEPVYEEPERKVEEEENKEEENIHYGEVNFKQRREPSPDSVLDIQQQQDIVYAEVKVNKPANNQTQTDNGPEELYAQVKKN</sequence>
<feature type="transmembrane region" description="Helical" evidence="2">
    <location>
        <begin position="350"/>
        <end position="370"/>
    </location>
</feature>
<dbReference type="AlphaFoldDB" id="A0A9Y4JK44"/>
<keyword evidence="2" id="KW-0472">Membrane</keyword>
<accession>A0A9Y4JK44</accession>
<dbReference type="PROSITE" id="PS50835">
    <property type="entry name" value="IG_LIKE"/>
    <property type="match status" value="2"/>
</dbReference>
<feature type="chain" id="PRO_5041222854" evidence="3">
    <location>
        <begin position="26"/>
        <end position="464"/>
    </location>
</feature>
<dbReference type="SUPFAM" id="SSF48726">
    <property type="entry name" value="Immunoglobulin"/>
    <property type="match status" value="3"/>
</dbReference>
<organism evidence="5 6">
    <name type="scientific">Stegastes partitus</name>
    <name type="common">bicolor damselfish</name>
    <dbReference type="NCBI Taxonomy" id="144197"/>
    <lineage>
        <taxon>Eukaryota</taxon>
        <taxon>Metazoa</taxon>
        <taxon>Chordata</taxon>
        <taxon>Craniata</taxon>
        <taxon>Vertebrata</taxon>
        <taxon>Euteleostomi</taxon>
        <taxon>Actinopterygii</taxon>
        <taxon>Neopterygii</taxon>
        <taxon>Teleostei</taxon>
        <taxon>Neoteleostei</taxon>
        <taxon>Acanthomorphata</taxon>
        <taxon>Ovalentaria</taxon>
        <taxon>Pomacentridae</taxon>
        <taxon>Stegastes</taxon>
    </lineage>
</organism>
<dbReference type="GeneID" id="103354548"/>
<dbReference type="SMART" id="SM00409">
    <property type="entry name" value="IG"/>
    <property type="match status" value="3"/>
</dbReference>
<feature type="compositionally biased region" description="Polar residues" evidence="1">
    <location>
        <begin position="443"/>
        <end position="452"/>
    </location>
</feature>
<evidence type="ECO:0000313" key="6">
    <source>
        <dbReference type="RefSeq" id="XP_008276184.1"/>
    </source>
</evidence>
<evidence type="ECO:0000256" key="1">
    <source>
        <dbReference type="SAM" id="MobiDB-lite"/>
    </source>
</evidence>
<keyword evidence="3" id="KW-0732">Signal</keyword>
<evidence type="ECO:0000256" key="3">
    <source>
        <dbReference type="SAM" id="SignalP"/>
    </source>
</evidence>
<dbReference type="InterPro" id="IPR007110">
    <property type="entry name" value="Ig-like_dom"/>
</dbReference>
<evidence type="ECO:0000313" key="5">
    <source>
        <dbReference type="Proteomes" id="UP000694891"/>
    </source>
</evidence>
<dbReference type="InterPro" id="IPR013783">
    <property type="entry name" value="Ig-like_fold"/>
</dbReference>
<evidence type="ECO:0000256" key="2">
    <source>
        <dbReference type="SAM" id="Phobius"/>
    </source>
</evidence>
<dbReference type="InterPro" id="IPR003599">
    <property type="entry name" value="Ig_sub"/>
</dbReference>
<feature type="region of interest" description="Disordered" evidence="1">
    <location>
        <begin position="378"/>
        <end position="428"/>
    </location>
</feature>
<proteinExistence type="predicted"/>
<feature type="compositionally biased region" description="Basic and acidic residues" evidence="1">
    <location>
        <begin position="403"/>
        <end position="420"/>
    </location>
</feature>
<dbReference type="Gene3D" id="2.60.40.10">
    <property type="entry name" value="Immunoglobulins"/>
    <property type="match status" value="3"/>
</dbReference>
<reference evidence="6" key="1">
    <citation type="submission" date="2025-08" db="UniProtKB">
        <authorList>
            <consortium name="RefSeq"/>
        </authorList>
    </citation>
    <scope>IDENTIFICATION</scope>
</reference>
<dbReference type="PANTHER" id="PTHR46484">
    <property type="entry name" value="SI:CH211-171H4.5-RELATED"/>
    <property type="match status" value="1"/>
</dbReference>
<feature type="region of interest" description="Disordered" evidence="1">
    <location>
        <begin position="440"/>
        <end position="464"/>
    </location>
</feature>
<feature type="domain" description="Ig-like" evidence="4">
    <location>
        <begin position="255"/>
        <end position="335"/>
    </location>
</feature>
<dbReference type="Pfam" id="PF13895">
    <property type="entry name" value="Ig_2"/>
    <property type="match status" value="1"/>
</dbReference>
<name>A0A9Y4JK44_9TELE</name>
<keyword evidence="5" id="KW-1185">Reference proteome</keyword>
<keyword evidence="2" id="KW-0812">Transmembrane</keyword>
<dbReference type="Proteomes" id="UP000694891">
    <property type="component" value="Unplaced"/>
</dbReference>
<feature type="domain" description="Ig-like" evidence="4">
    <location>
        <begin position="154"/>
        <end position="246"/>
    </location>
</feature>